<evidence type="ECO:0000313" key="2">
    <source>
        <dbReference type="EMBL" id="DAF49430.1"/>
    </source>
</evidence>
<organism evidence="2">
    <name type="scientific">Myoviridae sp. ct8mY9</name>
    <dbReference type="NCBI Taxonomy" id="2827664"/>
    <lineage>
        <taxon>Viruses</taxon>
        <taxon>Duplodnaviria</taxon>
        <taxon>Heunggongvirae</taxon>
        <taxon>Uroviricota</taxon>
        <taxon>Caudoviricetes</taxon>
    </lineage>
</organism>
<sequence length="69" mass="8128">MSNKNIKIIITLAIIVFVLLLGNLFVSVRQEIDYNRRKESGNDRWLQVENRILQIEEEIDEVQKDGRNS</sequence>
<protein>
    <submittedName>
        <fullName evidence="2">Uncharacterized protein</fullName>
    </submittedName>
</protein>
<evidence type="ECO:0000256" key="1">
    <source>
        <dbReference type="SAM" id="Phobius"/>
    </source>
</evidence>
<dbReference type="EMBL" id="BK032581">
    <property type="protein sequence ID" value="DAF49430.1"/>
    <property type="molecule type" value="Genomic_DNA"/>
</dbReference>
<name>A0A8S5SEQ0_9CAUD</name>
<proteinExistence type="predicted"/>
<feature type="transmembrane region" description="Helical" evidence="1">
    <location>
        <begin position="6"/>
        <end position="28"/>
    </location>
</feature>
<keyword evidence="1" id="KW-1133">Transmembrane helix</keyword>
<accession>A0A8S5SEQ0</accession>
<reference evidence="2" key="1">
    <citation type="journal article" date="2021" name="Proc. Natl. Acad. Sci. U.S.A.">
        <title>A Catalog of Tens of Thousands of Viruses from Human Metagenomes Reveals Hidden Associations with Chronic Diseases.</title>
        <authorList>
            <person name="Tisza M.J."/>
            <person name="Buck C.B."/>
        </authorList>
    </citation>
    <scope>NUCLEOTIDE SEQUENCE</scope>
    <source>
        <strain evidence="2">Ct8mY9</strain>
    </source>
</reference>
<keyword evidence="1" id="KW-0472">Membrane</keyword>
<keyword evidence="1" id="KW-0812">Transmembrane</keyword>